<name>A0A431EEA7_CAMJU</name>
<gene>
    <name evidence="1" type="ORF">C3H57_04215</name>
</gene>
<dbReference type="AlphaFoldDB" id="A0A431EEA7"/>
<comment type="caution">
    <text evidence="1">The sequence shown here is derived from an EMBL/GenBank/DDBJ whole genome shotgun (WGS) entry which is preliminary data.</text>
</comment>
<reference evidence="1 2" key="1">
    <citation type="journal article" date="2019" name="Appl. Environ. Microbiol.">
        <title>Population genetics and characterization of Campylobacter jejuni isolates in western jackdaws and game birds in Finland.</title>
        <authorList>
            <person name="Kovanen S."/>
            <person name="Rossi M."/>
            <person name="Pohja-Mykra M."/>
            <person name="Nieminen T."/>
            <person name="Raunio-Saarnisto M."/>
            <person name="Sauvala M."/>
            <person name="Fredriksson-Ahomaa M."/>
            <person name="Hanninen M.L."/>
            <person name="Kivisto R."/>
        </authorList>
    </citation>
    <scope>NUCLEOTIDE SEQUENCE [LARGE SCALE GENOMIC DNA]</scope>
    <source>
        <strain evidence="1 2">CB313</strain>
    </source>
</reference>
<sequence length="241" mass="27333">MRNGNIRRTVESSDVQNVMSFLANSKFCRIFTNAGINNLPNSEFENFVKRVSKFDPVTSELVDDLIKFKSATEMEDFMRAKAPLYIKRYKEQGDYMEEKLRDVLKEVEKIPSQKNESAISLKELLNRVNGASTNESVGLTSYFRLSGTEENIKAVLDDIGNVLYPKRVLAFDYNPETSILSVTSAVNMSVTEADVLGYCRVHNVEAHYSIRDYQPSKTVDELLKLNQVKQADSGEYDGVKL</sequence>
<proteinExistence type="predicted"/>
<organism evidence="1 2">
    <name type="scientific">Campylobacter jejuni</name>
    <dbReference type="NCBI Taxonomy" id="197"/>
    <lineage>
        <taxon>Bacteria</taxon>
        <taxon>Pseudomonadati</taxon>
        <taxon>Campylobacterota</taxon>
        <taxon>Epsilonproteobacteria</taxon>
        <taxon>Campylobacterales</taxon>
        <taxon>Campylobacteraceae</taxon>
        <taxon>Campylobacter</taxon>
    </lineage>
</organism>
<evidence type="ECO:0000313" key="2">
    <source>
        <dbReference type="Proteomes" id="UP000288507"/>
    </source>
</evidence>
<protein>
    <submittedName>
        <fullName evidence="1">Uncharacterized protein</fullName>
    </submittedName>
</protein>
<dbReference type="RefSeq" id="WP_126232139.1">
    <property type="nucleotide sequence ID" value="NZ_PRBV01000005.1"/>
</dbReference>
<accession>A0A431EEA7</accession>
<dbReference type="Proteomes" id="UP000288507">
    <property type="component" value="Unassembled WGS sequence"/>
</dbReference>
<evidence type="ECO:0000313" key="1">
    <source>
        <dbReference type="EMBL" id="RTJ79580.1"/>
    </source>
</evidence>
<dbReference type="EMBL" id="PRBV01000005">
    <property type="protein sequence ID" value="RTJ79580.1"/>
    <property type="molecule type" value="Genomic_DNA"/>
</dbReference>